<organism evidence="3 4">
    <name type="scientific">Methanothermococcus okinawensis (strain DSM 14208 / JCM 11175 / IH1)</name>
    <dbReference type="NCBI Taxonomy" id="647113"/>
    <lineage>
        <taxon>Archaea</taxon>
        <taxon>Methanobacteriati</taxon>
        <taxon>Methanobacteriota</taxon>
        <taxon>Methanomada group</taxon>
        <taxon>Methanococci</taxon>
        <taxon>Methanococcales</taxon>
        <taxon>Methanococcaceae</taxon>
        <taxon>Methanothermococcus</taxon>
    </lineage>
</organism>
<dbReference type="SMART" id="SM01409">
    <property type="entry name" value="RNA_pol_Rpb6"/>
    <property type="match status" value="1"/>
</dbReference>
<keyword evidence="4" id="KW-1185">Reference proteome</keyword>
<dbReference type="PROSITE" id="PS01111">
    <property type="entry name" value="RNA_POL_K_14KD"/>
    <property type="match status" value="1"/>
</dbReference>
<dbReference type="GO" id="GO:0003677">
    <property type="term" value="F:DNA binding"/>
    <property type="evidence" value="ECO:0007669"/>
    <property type="project" value="InterPro"/>
</dbReference>
<dbReference type="EMBL" id="CP002792">
    <property type="protein sequence ID" value="AEH06971.1"/>
    <property type="molecule type" value="Genomic_DNA"/>
</dbReference>
<evidence type="ECO:0000256" key="2">
    <source>
        <dbReference type="ARBA" id="ARBA00023163"/>
    </source>
</evidence>
<keyword evidence="1" id="KW-0240">DNA-directed RNA polymerase</keyword>
<dbReference type="RefSeq" id="WP_013867155.1">
    <property type="nucleotide sequence ID" value="NC_015636.1"/>
</dbReference>
<accession>F8AN57</accession>
<dbReference type="SUPFAM" id="SSF63562">
    <property type="entry name" value="RPB6/omega subunit-like"/>
    <property type="match status" value="1"/>
</dbReference>
<keyword evidence="2" id="KW-0804">Transcription</keyword>
<evidence type="ECO:0000313" key="4">
    <source>
        <dbReference type="Proteomes" id="UP000009296"/>
    </source>
</evidence>
<dbReference type="GeneID" id="10773153"/>
<dbReference type="KEGG" id="mok:Metok_1001"/>
<protein>
    <submittedName>
        <fullName evidence="3">RNA polymerase Rpb6</fullName>
    </submittedName>
</protein>
<dbReference type="PANTHER" id="PTHR47227">
    <property type="entry name" value="DNA-DIRECTED RNA POLYMERASE SUBUNIT K"/>
    <property type="match status" value="1"/>
</dbReference>
<reference evidence="3" key="1">
    <citation type="submission" date="2011-05" db="EMBL/GenBank/DDBJ databases">
        <title>Complete sequence of chromosome of Methanothermococcus okinawensis IH1.</title>
        <authorList>
            <consortium name="US DOE Joint Genome Institute"/>
            <person name="Lucas S."/>
            <person name="Han J."/>
            <person name="Lapidus A."/>
            <person name="Cheng J.-F."/>
            <person name="Goodwin L."/>
            <person name="Pitluck S."/>
            <person name="Peters L."/>
            <person name="Mikhailova N."/>
            <person name="Held B."/>
            <person name="Han C."/>
            <person name="Tapia R."/>
            <person name="Land M."/>
            <person name="Hauser L."/>
            <person name="Kyrpides N."/>
            <person name="Ivanova N."/>
            <person name="Pagani I."/>
            <person name="Sieprawska-Lupa M."/>
            <person name="Takai K."/>
            <person name="Miyazaki J."/>
            <person name="Whitman W."/>
            <person name="Woyke T."/>
        </authorList>
    </citation>
    <scope>NUCLEOTIDE SEQUENCE [LARGE SCALE GENOMIC DNA]</scope>
    <source>
        <strain evidence="3">IH1</strain>
    </source>
</reference>
<dbReference type="InterPro" id="IPR006110">
    <property type="entry name" value="Pol_omega/Rpo6/RPB6"/>
</dbReference>
<dbReference type="PIRSF" id="PIRSF000778">
    <property type="entry name" value="RpoK/RPB6"/>
    <property type="match status" value="1"/>
</dbReference>
<dbReference type="GO" id="GO:0006366">
    <property type="term" value="P:transcription by RNA polymerase II"/>
    <property type="evidence" value="ECO:0007669"/>
    <property type="project" value="TreeGrafter"/>
</dbReference>
<dbReference type="eggNOG" id="arCOG01268">
    <property type="taxonomic scope" value="Archaea"/>
</dbReference>
<gene>
    <name evidence="3" type="ordered locus">Metok_1001</name>
</gene>
<dbReference type="GO" id="GO:0042797">
    <property type="term" value="P:tRNA transcription by RNA polymerase III"/>
    <property type="evidence" value="ECO:0007669"/>
    <property type="project" value="TreeGrafter"/>
</dbReference>
<dbReference type="AlphaFoldDB" id="F8AN57"/>
<dbReference type="GO" id="GO:0006360">
    <property type="term" value="P:transcription by RNA polymerase I"/>
    <property type="evidence" value="ECO:0007669"/>
    <property type="project" value="TreeGrafter"/>
</dbReference>
<dbReference type="GO" id="GO:0000428">
    <property type="term" value="C:DNA-directed RNA polymerase complex"/>
    <property type="evidence" value="ECO:0007669"/>
    <property type="project" value="UniProtKB-KW"/>
</dbReference>
<dbReference type="STRING" id="647113.Metok_1001"/>
<dbReference type="OrthoDB" id="10567at2157"/>
<dbReference type="PANTHER" id="PTHR47227:SF5">
    <property type="entry name" value="DNA-DIRECTED RNA POLYMERASES I, II, AND III SUBUNIT RPABC2"/>
    <property type="match status" value="1"/>
</dbReference>
<dbReference type="NCBIfam" id="NF002206">
    <property type="entry name" value="PRK01099.1-1"/>
    <property type="match status" value="1"/>
</dbReference>
<dbReference type="NCBIfam" id="NF002208">
    <property type="entry name" value="PRK01099.1-3"/>
    <property type="match status" value="1"/>
</dbReference>
<dbReference type="Proteomes" id="UP000009296">
    <property type="component" value="Chromosome"/>
</dbReference>
<evidence type="ECO:0000256" key="1">
    <source>
        <dbReference type="ARBA" id="ARBA00022478"/>
    </source>
</evidence>
<dbReference type="InterPro" id="IPR020708">
    <property type="entry name" value="DNA-dir_RNA_polK_14-18kDa_CS"/>
</dbReference>
<name>F8AN57_METOI</name>
<dbReference type="InterPro" id="IPR006111">
    <property type="entry name" value="Rpo6/Rpb6"/>
</dbReference>
<proteinExistence type="predicted"/>
<dbReference type="GO" id="GO:0003899">
    <property type="term" value="F:DNA-directed RNA polymerase activity"/>
    <property type="evidence" value="ECO:0007669"/>
    <property type="project" value="InterPro"/>
</dbReference>
<sequence>MKCTKFEKARIIGARSLQISDGAFLTIDTEKYSSLDIAMEEFEKGKIPLKVKSNKQ</sequence>
<dbReference type="HOGENOM" id="CLU_112527_5_1_2"/>
<dbReference type="Pfam" id="PF01192">
    <property type="entry name" value="RNA_pol_Rpb6"/>
    <property type="match status" value="1"/>
</dbReference>
<evidence type="ECO:0000313" key="3">
    <source>
        <dbReference type="EMBL" id="AEH06971.1"/>
    </source>
</evidence>
<dbReference type="Gene3D" id="3.90.940.10">
    <property type="match status" value="1"/>
</dbReference>
<dbReference type="InterPro" id="IPR036161">
    <property type="entry name" value="RPB6/omega-like_sf"/>
</dbReference>